<dbReference type="InterPro" id="IPR009057">
    <property type="entry name" value="Homeodomain-like_sf"/>
</dbReference>
<sequence>MAGITFTGLLHKERIEQSCSLLKHTGKTAAEIAQLVGMPDRKHFHRVFKRLTGMTSIAYRKEADLPEPDVAPREAPAGTPYSS</sequence>
<keyword evidence="2" id="KW-0238">DNA-binding</keyword>
<dbReference type="Gene3D" id="1.10.10.60">
    <property type="entry name" value="Homeodomain-like"/>
    <property type="match status" value="1"/>
</dbReference>
<dbReference type="SUPFAM" id="SSF46689">
    <property type="entry name" value="Homeodomain-like"/>
    <property type="match status" value="1"/>
</dbReference>
<dbReference type="GO" id="GO:0043565">
    <property type="term" value="F:sequence-specific DNA binding"/>
    <property type="evidence" value="ECO:0007669"/>
    <property type="project" value="InterPro"/>
</dbReference>
<dbReference type="PROSITE" id="PS01124">
    <property type="entry name" value="HTH_ARAC_FAMILY_2"/>
    <property type="match status" value="1"/>
</dbReference>
<gene>
    <name evidence="6" type="ORF">IDH41_11390</name>
</gene>
<dbReference type="RefSeq" id="WP_190861096.1">
    <property type="nucleotide sequence ID" value="NZ_JACXIY010000014.1"/>
</dbReference>
<feature type="domain" description="HTH araC/xylS-type" evidence="5">
    <location>
        <begin position="1"/>
        <end position="62"/>
    </location>
</feature>
<dbReference type="PANTHER" id="PTHR43280:SF2">
    <property type="entry name" value="HTH-TYPE TRANSCRIPTIONAL REGULATOR EXSA"/>
    <property type="match status" value="1"/>
</dbReference>
<reference evidence="6" key="1">
    <citation type="submission" date="2020-09" db="EMBL/GenBank/DDBJ databases">
        <title>A novel bacterium of genus Paenibacillus, isolated from South China Sea.</title>
        <authorList>
            <person name="Huang H."/>
            <person name="Mo K."/>
            <person name="Hu Y."/>
        </authorList>
    </citation>
    <scope>NUCLEOTIDE SEQUENCE</scope>
    <source>
        <strain evidence="6">IB182493</strain>
    </source>
</reference>
<keyword evidence="7" id="KW-1185">Reference proteome</keyword>
<keyword evidence="1" id="KW-0805">Transcription regulation</keyword>
<evidence type="ECO:0000256" key="3">
    <source>
        <dbReference type="ARBA" id="ARBA00023163"/>
    </source>
</evidence>
<keyword evidence="3" id="KW-0804">Transcription</keyword>
<comment type="caution">
    <text evidence="6">The sequence shown here is derived from an EMBL/GenBank/DDBJ whole genome shotgun (WGS) entry which is preliminary data.</text>
</comment>
<proteinExistence type="predicted"/>
<name>A0A927H5Q2_9BACL</name>
<feature type="region of interest" description="Disordered" evidence="4">
    <location>
        <begin position="62"/>
        <end position="83"/>
    </location>
</feature>
<dbReference type="PANTHER" id="PTHR43280">
    <property type="entry name" value="ARAC-FAMILY TRANSCRIPTIONAL REGULATOR"/>
    <property type="match status" value="1"/>
</dbReference>
<dbReference type="AlphaFoldDB" id="A0A927H5Q2"/>
<evidence type="ECO:0000256" key="2">
    <source>
        <dbReference type="ARBA" id="ARBA00023125"/>
    </source>
</evidence>
<accession>A0A927H5Q2</accession>
<dbReference type="GO" id="GO:0003700">
    <property type="term" value="F:DNA-binding transcription factor activity"/>
    <property type="evidence" value="ECO:0007669"/>
    <property type="project" value="InterPro"/>
</dbReference>
<dbReference type="EMBL" id="JACXIY010000014">
    <property type="protein sequence ID" value="MBD2869180.1"/>
    <property type="molecule type" value="Genomic_DNA"/>
</dbReference>
<evidence type="ECO:0000313" key="6">
    <source>
        <dbReference type="EMBL" id="MBD2869180.1"/>
    </source>
</evidence>
<evidence type="ECO:0000256" key="1">
    <source>
        <dbReference type="ARBA" id="ARBA00023015"/>
    </source>
</evidence>
<organism evidence="6 7">
    <name type="scientific">Paenibacillus arenilitoris</name>
    <dbReference type="NCBI Taxonomy" id="2772299"/>
    <lineage>
        <taxon>Bacteria</taxon>
        <taxon>Bacillati</taxon>
        <taxon>Bacillota</taxon>
        <taxon>Bacilli</taxon>
        <taxon>Bacillales</taxon>
        <taxon>Paenibacillaceae</taxon>
        <taxon>Paenibacillus</taxon>
    </lineage>
</organism>
<evidence type="ECO:0000313" key="7">
    <source>
        <dbReference type="Proteomes" id="UP000632125"/>
    </source>
</evidence>
<evidence type="ECO:0000259" key="5">
    <source>
        <dbReference type="PROSITE" id="PS01124"/>
    </source>
</evidence>
<evidence type="ECO:0000256" key="4">
    <source>
        <dbReference type="SAM" id="MobiDB-lite"/>
    </source>
</evidence>
<dbReference type="SMART" id="SM00342">
    <property type="entry name" value="HTH_ARAC"/>
    <property type="match status" value="1"/>
</dbReference>
<protein>
    <submittedName>
        <fullName evidence="6">Helix-turn-helix transcriptional regulator</fullName>
    </submittedName>
</protein>
<dbReference type="Proteomes" id="UP000632125">
    <property type="component" value="Unassembled WGS sequence"/>
</dbReference>
<dbReference type="Pfam" id="PF12833">
    <property type="entry name" value="HTH_18"/>
    <property type="match status" value="1"/>
</dbReference>
<dbReference type="InterPro" id="IPR018060">
    <property type="entry name" value="HTH_AraC"/>
</dbReference>